<organism evidence="2 3">
    <name type="scientific">Sphingobium scionense</name>
    <dbReference type="NCBI Taxonomy" id="1404341"/>
    <lineage>
        <taxon>Bacteria</taxon>
        <taxon>Pseudomonadati</taxon>
        <taxon>Pseudomonadota</taxon>
        <taxon>Alphaproteobacteria</taxon>
        <taxon>Sphingomonadales</taxon>
        <taxon>Sphingomonadaceae</taxon>
        <taxon>Sphingobium</taxon>
    </lineage>
</organism>
<dbReference type="RefSeq" id="WP_188084207.1">
    <property type="nucleotide sequence ID" value="NZ_JACIEU010000030.1"/>
</dbReference>
<keyword evidence="3" id="KW-1185">Reference proteome</keyword>
<dbReference type="EMBL" id="JACIEU010000030">
    <property type="protein sequence ID" value="MBB4151108.1"/>
    <property type="molecule type" value="Genomic_DNA"/>
</dbReference>
<evidence type="ECO:0000313" key="2">
    <source>
        <dbReference type="EMBL" id="MBB4151108.1"/>
    </source>
</evidence>
<evidence type="ECO:0000313" key="3">
    <source>
        <dbReference type="Proteomes" id="UP000590524"/>
    </source>
</evidence>
<feature type="transmembrane region" description="Helical" evidence="1">
    <location>
        <begin position="20"/>
        <end position="41"/>
    </location>
</feature>
<name>A0A7W6PXP5_9SPHN</name>
<gene>
    <name evidence="2" type="ORF">GGQ90_004920</name>
</gene>
<reference evidence="2 3" key="1">
    <citation type="submission" date="2020-08" db="EMBL/GenBank/DDBJ databases">
        <title>Genomic Encyclopedia of Type Strains, Phase IV (KMG-IV): sequencing the most valuable type-strain genomes for metagenomic binning, comparative biology and taxonomic classification.</title>
        <authorList>
            <person name="Goeker M."/>
        </authorList>
    </citation>
    <scope>NUCLEOTIDE SEQUENCE [LARGE SCALE GENOMIC DNA]</scope>
    <source>
        <strain evidence="2 3">DSM 19371</strain>
    </source>
</reference>
<dbReference type="InterPro" id="IPR011990">
    <property type="entry name" value="TPR-like_helical_dom_sf"/>
</dbReference>
<dbReference type="Proteomes" id="UP000590524">
    <property type="component" value="Unassembled WGS sequence"/>
</dbReference>
<keyword evidence="1" id="KW-1133">Transmembrane helix</keyword>
<keyword evidence="1" id="KW-0812">Transmembrane</keyword>
<accession>A0A7W6PXP5</accession>
<comment type="caution">
    <text evidence="2">The sequence shown here is derived from an EMBL/GenBank/DDBJ whole genome shotgun (WGS) entry which is preliminary data.</text>
</comment>
<evidence type="ECO:0000256" key="1">
    <source>
        <dbReference type="SAM" id="Phobius"/>
    </source>
</evidence>
<dbReference type="Gene3D" id="1.25.40.10">
    <property type="entry name" value="Tetratricopeptide repeat domain"/>
    <property type="match status" value="1"/>
</dbReference>
<proteinExistence type="predicted"/>
<sequence>MKDRGSRQRRSPLEWGVRLVLAGAVGWIGYLSVMQSVALVLPDSRIEEAHALAPNNGRIAGRLSQTLYRPSASEADRARAVTIARDALQHDPTAVEAVATLAVDAFIRGDQTEGERLLGYSQKLSRRDLRTQLMAIELAVARDDIPDALRHYDIALRTKKNARDLLFPVLTSALTDPAIRAELVRTLAGHPSWGSSFINRAARSDADPAASAAFFRALQKARFPVPDTAGVALINRLLVAKLFDDAWTYYEAARPGSDRRQSRDPTFKSPIDARSAFDWIAVNSIGISTAILPDPADGLFDFTVSMGNGGTLLQQLQILPQGDYVLEGRSIGIEQPARSRPYWVLRCQAGGEIARVEIPNSSQAGGRFQGNVSIPATCQVQMLALVARSSYEIGGVSGQIDRILIRPARAPGPVRTAS</sequence>
<dbReference type="AlphaFoldDB" id="A0A7W6PXP5"/>
<evidence type="ECO:0008006" key="4">
    <source>
        <dbReference type="Google" id="ProtNLM"/>
    </source>
</evidence>
<protein>
    <recommendedName>
        <fullName evidence="4">Tetratricopeptide repeat protein</fullName>
    </recommendedName>
</protein>
<keyword evidence="1" id="KW-0472">Membrane</keyword>